<name>A0AAW9MZ12_9FIRM</name>
<comment type="pathway">
    <text evidence="9">Cofactor biosynthesis; tetrahydrofolate biosynthesis; 2-amino-4-hydroxy-6-hydroxymethyl-7,8-dihydropteridine diphosphate from 7,8-dihydroneopterin triphosphate: step 3/4.</text>
</comment>
<dbReference type="NCBIfam" id="TIGR00526">
    <property type="entry name" value="folB_dom"/>
    <property type="match status" value="1"/>
</dbReference>
<evidence type="ECO:0000256" key="6">
    <source>
        <dbReference type="ARBA" id="ARBA00022777"/>
    </source>
</evidence>
<dbReference type="InterPro" id="IPR000550">
    <property type="entry name" value="Hppk"/>
</dbReference>
<comment type="similarity">
    <text evidence="9">Belongs to the DHNA family.</text>
</comment>
<dbReference type="InterPro" id="IPR035907">
    <property type="entry name" value="Hppk_sf"/>
</dbReference>
<keyword evidence="4 11" id="KW-0808">Transferase</keyword>
<dbReference type="GO" id="GO:0005524">
    <property type="term" value="F:ATP binding"/>
    <property type="evidence" value="ECO:0007669"/>
    <property type="project" value="UniProtKB-KW"/>
</dbReference>
<dbReference type="SMART" id="SM00905">
    <property type="entry name" value="FolB"/>
    <property type="match status" value="1"/>
</dbReference>
<keyword evidence="5" id="KW-0547">Nucleotide-binding</keyword>
<dbReference type="Pfam" id="PF02152">
    <property type="entry name" value="FolB"/>
    <property type="match status" value="1"/>
</dbReference>
<dbReference type="PROSITE" id="PS00794">
    <property type="entry name" value="HPPK"/>
    <property type="match status" value="1"/>
</dbReference>
<sequence length="273" mass="31978">MTDIEIRRLEIFAKHGVFKEEQTLGQKFYLNIYLKSDINYNKAINLEDTVNYGELSHFAKEIFESERYDLIENVSDNLCKRIMDKYKSIKYCRVEVEKPWAPIGLALDTVVVSSERTLKRVFLGLGSNLGDKKANIDLALEKLSVNISNIKTASYIKTKPWGGVEQDDFLNSACYGYTYLSKEELLDFVKRVEEEIGREKTVKWGPRLIDIDILFYDNEIFYSDKLIIPHPYIREREFVLKPLNELAPNFIHPVYRLPIRELLLNLKNKKSYD</sequence>
<dbReference type="NCBIfam" id="TIGR01498">
    <property type="entry name" value="folK"/>
    <property type="match status" value="1"/>
</dbReference>
<evidence type="ECO:0000256" key="9">
    <source>
        <dbReference type="RuleBase" id="RU362079"/>
    </source>
</evidence>
<evidence type="ECO:0000256" key="2">
    <source>
        <dbReference type="ARBA" id="ARBA00005051"/>
    </source>
</evidence>
<keyword evidence="9" id="KW-0456">Lyase</keyword>
<dbReference type="GO" id="GO:0016301">
    <property type="term" value="F:kinase activity"/>
    <property type="evidence" value="ECO:0007669"/>
    <property type="project" value="UniProtKB-KW"/>
</dbReference>
<dbReference type="SUPFAM" id="SSF55083">
    <property type="entry name" value="6-hydroxymethyl-7,8-dihydropterin pyrophosphokinase, HPPK"/>
    <property type="match status" value="1"/>
</dbReference>
<dbReference type="GO" id="GO:0046656">
    <property type="term" value="P:folic acid biosynthetic process"/>
    <property type="evidence" value="ECO:0007669"/>
    <property type="project" value="UniProtKB-UniRule"/>
</dbReference>
<dbReference type="CDD" id="cd00483">
    <property type="entry name" value="HPPK"/>
    <property type="match status" value="1"/>
</dbReference>
<comment type="function">
    <text evidence="9">Catalyzes the conversion of 7,8-dihydroneopterin to 6-hydroxymethyl-7,8-dihydropterin.</text>
</comment>
<reference evidence="11 12" key="1">
    <citation type="submission" date="2024-01" db="EMBL/GenBank/DDBJ databases">
        <title>Complete genome sequence of Citroniella saccharovorans strain M6.X9, isolated from human fecal sample.</title>
        <authorList>
            <person name="Cheng G."/>
            <person name="Westerholm M."/>
            <person name="Schnurer A."/>
        </authorList>
    </citation>
    <scope>NUCLEOTIDE SEQUENCE [LARGE SCALE GENOMIC DNA]</scope>
    <source>
        <strain evidence="11 12">DSM 29873</strain>
    </source>
</reference>
<dbReference type="AlphaFoldDB" id="A0AAW9MZ12"/>
<dbReference type="InterPro" id="IPR006157">
    <property type="entry name" value="FolB_dom"/>
</dbReference>
<evidence type="ECO:0000256" key="7">
    <source>
        <dbReference type="ARBA" id="ARBA00022840"/>
    </source>
</evidence>
<feature type="domain" description="7,8-dihydro-6-hydroxymethylpterin-pyrophosphokinase" evidence="10">
    <location>
        <begin position="203"/>
        <end position="214"/>
    </location>
</feature>
<dbReference type="InterPro" id="IPR006156">
    <property type="entry name" value="Dihydroneopterin_aldolase"/>
</dbReference>
<evidence type="ECO:0000256" key="5">
    <source>
        <dbReference type="ARBA" id="ARBA00022741"/>
    </source>
</evidence>
<protein>
    <recommendedName>
        <fullName evidence="9">Bifunctional folate synthesis protein</fullName>
    </recommendedName>
    <domain>
        <recommendedName>
            <fullName evidence="9">Dihydroneopterin aldolase</fullName>
            <shortName evidence="9">DHNA</shortName>
            <ecNumber evidence="9">4.1.2.25</ecNumber>
        </recommendedName>
        <alternativeName>
            <fullName evidence="9">7,8-dihydroneopterin aldolase</fullName>
        </alternativeName>
    </domain>
    <domain>
        <recommendedName>
            <fullName evidence="9">2-amino-4-hydroxy-6-hydroxymethyldihydropteridine pyrophosphokinase</fullName>
            <ecNumber evidence="9">2.7.6.3</ecNumber>
        </recommendedName>
        <alternativeName>
            <fullName evidence="9">6-hydroxymethyl-7,8-dihydropterin pyrophosphokinase</fullName>
            <shortName evidence="9">PPPK</shortName>
        </alternativeName>
        <alternativeName>
            <fullName evidence="9">7,8-dihydro-6-hydroxymethylpterin pyrophosphokinase</fullName>
            <shortName evidence="9">HPPK</shortName>
        </alternativeName>
    </domain>
</protein>
<comment type="pathway">
    <text evidence="2">Cofactor biosynthesis; tetrahydrofolate biosynthesis; 2-amino-4-hydroxy-6-hydroxymethyl-7,8-dihydropteridine diphosphate from 7,8-dihydroneopterin triphosphate: step 4/4.</text>
</comment>
<evidence type="ECO:0000256" key="1">
    <source>
        <dbReference type="ARBA" id="ARBA00000198"/>
    </source>
</evidence>
<organism evidence="11 12">
    <name type="scientific">Citroniella saccharovorans</name>
    <dbReference type="NCBI Taxonomy" id="2053367"/>
    <lineage>
        <taxon>Bacteria</taxon>
        <taxon>Bacillati</taxon>
        <taxon>Bacillota</taxon>
        <taxon>Tissierellia</taxon>
        <taxon>Tissierellales</taxon>
        <taxon>Peptoniphilaceae</taxon>
        <taxon>Citroniella</taxon>
    </lineage>
</organism>
<keyword evidence="7" id="KW-0067">ATP-binding</keyword>
<dbReference type="Gene3D" id="3.30.70.560">
    <property type="entry name" value="7,8-Dihydro-6-hydroxymethylpterin-pyrophosphokinase HPPK"/>
    <property type="match status" value="1"/>
</dbReference>
<dbReference type="RefSeq" id="WP_324620027.1">
    <property type="nucleotide sequence ID" value="NZ_JAYKOT010000003.1"/>
</dbReference>
<dbReference type="PANTHER" id="PTHR43071">
    <property type="entry name" value="2-AMINO-4-HYDROXY-6-HYDROXYMETHYLDIHYDROPTERIDINE PYROPHOSPHOKINASE"/>
    <property type="match status" value="1"/>
</dbReference>
<dbReference type="EMBL" id="JAYKOT010000003">
    <property type="protein sequence ID" value="MEB3429872.1"/>
    <property type="molecule type" value="Genomic_DNA"/>
</dbReference>
<dbReference type="Gene3D" id="3.30.1130.10">
    <property type="match status" value="1"/>
</dbReference>
<dbReference type="GO" id="GO:0046654">
    <property type="term" value="P:tetrahydrofolate biosynthetic process"/>
    <property type="evidence" value="ECO:0007669"/>
    <property type="project" value="UniProtKB-UniRule"/>
</dbReference>
<gene>
    <name evidence="11" type="primary">folK</name>
    <name evidence="11" type="ORF">VLK81_07610</name>
</gene>
<dbReference type="CDD" id="cd00534">
    <property type="entry name" value="DHNA_DHNTPE"/>
    <property type="match status" value="1"/>
</dbReference>
<evidence type="ECO:0000259" key="10">
    <source>
        <dbReference type="PROSITE" id="PS00794"/>
    </source>
</evidence>
<keyword evidence="6" id="KW-0418">Kinase</keyword>
<dbReference type="EC" id="2.7.6.3" evidence="9"/>
<evidence type="ECO:0000256" key="3">
    <source>
        <dbReference type="ARBA" id="ARBA00009640"/>
    </source>
</evidence>
<dbReference type="InterPro" id="IPR043133">
    <property type="entry name" value="GTP-CH-I_C/QueF"/>
</dbReference>
<dbReference type="EC" id="4.1.2.25" evidence="9"/>
<comment type="similarity">
    <text evidence="3">In the N-terminal section; belongs to the DHNA family.</text>
</comment>
<dbReference type="PANTHER" id="PTHR43071:SF1">
    <property type="entry name" value="2-AMINO-4-HYDROXY-6-HYDROXYMETHYLDIHYDROPTERIDINE PYROPHOSPHOKINASE"/>
    <property type="match status" value="1"/>
</dbReference>
<dbReference type="GO" id="GO:0003848">
    <property type="term" value="F:2-amino-4-hydroxy-6-hydroxymethyldihydropteridine diphosphokinase activity"/>
    <property type="evidence" value="ECO:0007669"/>
    <property type="project" value="UniProtKB-EC"/>
</dbReference>
<dbReference type="GO" id="GO:0004150">
    <property type="term" value="F:dihydroneopterin aldolase activity"/>
    <property type="evidence" value="ECO:0007669"/>
    <property type="project" value="UniProtKB-UniRule"/>
</dbReference>
<dbReference type="Proteomes" id="UP001357733">
    <property type="component" value="Unassembled WGS sequence"/>
</dbReference>
<evidence type="ECO:0000256" key="4">
    <source>
        <dbReference type="ARBA" id="ARBA00022679"/>
    </source>
</evidence>
<dbReference type="Pfam" id="PF01288">
    <property type="entry name" value="HPPK"/>
    <property type="match status" value="1"/>
</dbReference>
<evidence type="ECO:0000256" key="8">
    <source>
        <dbReference type="ARBA" id="ARBA00022909"/>
    </source>
</evidence>
<dbReference type="NCBIfam" id="TIGR00525">
    <property type="entry name" value="folB"/>
    <property type="match status" value="1"/>
</dbReference>
<comment type="caution">
    <text evidence="11">The sequence shown here is derived from an EMBL/GenBank/DDBJ whole genome shotgun (WGS) entry which is preliminary data.</text>
</comment>
<keyword evidence="12" id="KW-1185">Reference proteome</keyword>
<comment type="catalytic activity">
    <reaction evidence="1">
        <text>6-hydroxymethyl-7,8-dihydropterin + ATP = (7,8-dihydropterin-6-yl)methyl diphosphate + AMP + H(+)</text>
        <dbReference type="Rhea" id="RHEA:11412"/>
        <dbReference type="ChEBI" id="CHEBI:15378"/>
        <dbReference type="ChEBI" id="CHEBI:30616"/>
        <dbReference type="ChEBI" id="CHEBI:44841"/>
        <dbReference type="ChEBI" id="CHEBI:72950"/>
        <dbReference type="ChEBI" id="CHEBI:456215"/>
        <dbReference type="EC" id="2.7.6.3"/>
    </reaction>
</comment>
<evidence type="ECO:0000313" key="12">
    <source>
        <dbReference type="Proteomes" id="UP001357733"/>
    </source>
</evidence>
<dbReference type="SUPFAM" id="SSF55620">
    <property type="entry name" value="Tetrahydrobiopterin biosynthesis enzymes-like"/>
    <property type="match status" value="1"/>
</dbReference>
<keyword evidence="8 9" id="KW-0289">Folate biosynthesis</keyword>
<proteinExistence type="inferred from homology"/>
<accession>A0AAW9MZ12</accession>
<comment type="catalytic activity">
    <reaction evidence="9">
        <text>7,8-dihydroneopterin = 6-hydroxymethyl-7,8-dihydropterin + glycolaldehyde</text>
        <dbReference type="Rhea" id="RHEA:10540"/>
        <dbReference type="ChEBI" id="CHEBI:17001"/>
        <dbReference type="ChEBI" id="CHEBI:17071"/>
        <dbReference type="ChEBI" id="CHEBI:44841"/>
        <dbReference type="EC" id="4.1.2.25"/>
    </reaction>
</comment>
<evidence type="ECO:0000313" key="11">
    <source>
        <dbReference type="EMBL" id="MEB3429872.1"/>
    </source>
</evidence>